<dbReference type="Pfam" id="PF12833">
    <property type="entry name" value="HTH_18"/>
    <property type="match status" value="1"/>
</dbReference>
<evidence type="ECO:0000256" key="4">
    <source>
        <dbReference type="PROSITE-ProRule" id="PRU00169"/>
    </source>
</evidence>
<dbReference type="PANTHER" id="PTHR43280">
    <property type="entry name" value="ARAC-FAMILY TRANSCRIPTIONAL REGULATOR"/>
    <property type="match status" value="1"/>
</dbReference>
<evidence type="ECO:0000256" key="3">
    <source>
        <dbReference type="ARBA" id="ARBA00023163"/>
    </source>
</evidence>
<evidence type="ECO:0000313" key="8">
    <source>
        <dbReference type="Proteomes" id="UP001527882"/>
    </source>
</evidence>
<feature type="domain" description="HTH araC/xylS-type" evidence="5">
    <location>
        <begin position="423"/>
        <end position="521"/>
    </location>
</feature>
<evidence type="ECO:0000256" key="2">
    <source>
        <dbReference type="ARBA" id="ARBA00023125"/>
    </source>
</evidence>
<dbReference type="SUPFAM" id="SSF52172">
    <property type="entry name" value="CheY-like"/>
    <property type="match status" value="1"/>
</dbReference>
<name>A0ABT4QJD4_9BACL</name>
<evidence type="ECO:0000259" key="6">
    <source>
        <dbReference type="PROSITE" id="PS50110"/>
    </source>
</evidence>
<dbReference type="PROSITE" id="PS01124">
    <property type="entry name" value="HTH_ARAC_FAMILY_2"/>
    <property type="match status" value="1"/>
</dbReference>
<dbReference type="Gene3D" id="3.40.50.2300">
    <property type="match status" value="1"/>
</dbReference>
<proteinExistence type="predicted"/>
<keyword evidence="1" id="KW-0805">Transcription regulation</keyword>
<feature type="domain" description="Response regulatory" evidence="6">
    <location>
        <begin position="7"/>
        <end position="123"/>
    </location>
</feature>
<dbReference type="Proteomes" id="UP001527882">
    <property type="component" value="Unassembled WGS sequence"/>
</dbReference>
<evidence type="ECO:0000313" key="7">
    <source>
        <dbReference type="EMBL" id="MCZ8516993.1"/>
    </source>
</evidence>
<feature type="modified residue" description="4-aspartylphosphate" evidence="4">
    <location>
        <position position="58"/>
    </location>
</feature>
<dbReference type="InterPro" id="IPR018060">
    <property type="entry name" value="HTH_AraC"/>
</dbReference>
<dbReference type="SUPFAM" id="SSF46689">
    <property type="entry name" value="Homeodomain-like"/>
    <property type="match status" value="2"/>
</dbReference>
<dbReference type="PROSITE" id="PS50110">
    <property type="entry name" value="RESPONSE_REGULATORY"/>
    <property type="match status" value="1"/>
</dbReference>
<dbReference type="PANTHER" id="PTHR43280:SF2">
    <property type="entry name" value="HTH-TYPE TRANSCRIPTIONAL REGULATOR EXSA"/>
    <property type="match status" value="1"/>
</dbReference>
<dbReference type="InterPro" id="IPR001789">
    <property type="entry name" value="Sig_transdc_resp-reg_receiver"/>
</dbReference>
<dbReference type="Pfam" id="PF00072">
    <property type="entry name" value="Response_reg"/>
    <property type="match status" value="1"/>
</dbReference>
<dbReference type="Gene3D" id="1.10.10.60">
    <property type="entry name" value="Homeodomain-like"/>
    <property type="match status" value="2"/>
</dbReference>
<dbReference type="SMART" id="SM00342">
    <property type="entry name" value="HTH_ARAC"/>
    <property type="match status" value="1"/>
</dbReference>
<comment type="caution">
    <text evidence="7">The sequence shown here is derived from an EMBL/GenBank/DDBJ whole genome shotgun (WGS) entry which is preliminary data.</text>
</comment>
<gene>
    <name evidence="7" type="ORF">O9H85_32490</name>
</gene>
<keyword evidence="4" id="KW-0597">Phosphoprotein</keyword>
<accession>A0ABT4QJD4</accession>
<sequence>MNHDALTVLVVDDELPIRQELRLFSWGEHHTELIGEAENGEEALRFCRNFSPDIVITDITMPVMNGLELSRSLKSEFPNTQIILLTCHSEFAYAQEALKLGAVEYLVKVTMDDHDLEQALLKAKEDAYRAKSLQRGEAERLRWQVSKSLLERFQKVMEQQHSYVHETDVDSDPENFLQASLPLKPPFRLAALHVETRVEGRLFVLHEIEDVLTSLERPYFFTWVPAGDGVYLLMFHTESDNLPYLRGKLETIMEELYKSLDRSLSFLSDTFRLYSVISEPVRKSADFAAVYRSVCEKPAAVFYESLGRVFTKQWTGPATLEEQMENEISGKLRKAQWDREQLAKVIREDFVKWAMKYRIVPEELREFVTNWLRDWQREHAVQVKGWRVAQRIVNAATVNELAAAFIHEIESLSGKKKLRREIAEAKVFIAANLEKPMTLTTVSEQVGLSPHYLSRLFREETGISFNDFITKKRIEKAAYLLQNTSLRVYEVALEVGIPSYRYFSAIFREWTGAAPTELKKSSAQSIAIGRTRLAKG</sequence>
<keyword evidence="3" id="KW-0804">Transcription</keyword>
<organism evidence="7 8">
    <name type="scientific">Paenibacillus gyeongsangnamensis</name>
    <dbReference type="NCBI Taxonomy" id="3388067"/>
    <lineage>
        <taxon>Bacteria</taxon>
        <taxon>Bacillati</taxon>
        <taxon>Bacillota</taxon>
        <taxon>Bacilli</taxon>
        <taxon>Bacillales</taxon>
        <taxon>Paenibacillaceae</taxon>
        <taxon>Paenibacillus</taxon>
    </lineage>
</organism>
<keyword evidence="2" id="KW-0238">DNA-binding</keyword>
<dbReference type="EMBL" id="JAQAGZ010000030">
    <property type="protein sequence ID" value="MCZ8516993.1"/>
    <property type="molecule type" value="Genomic_DNA"/>
</dbReference>
<keyword evidence="8" id="KW-1185">Reference proteome</keyword>
<dbReference type="CDD" id="cd17536">
    <property type="entry name" value="REC_YesN-like"/>
    <property type="match status" value="1"/>
</dbReference>
<dbReference type="InterPro" id="IPR018062">
    <property type="entry name" value="HTH_AraC-typ_CS"/>
</dbReference>
<dbReference type="InterPro" id="IPR009057">
    <property type="entry name" value="Homeodomain-like_sf"/>
</dbReference>
<dbReference type="SMART" id="SM00448">
    <property type="entry name" value="REC"/>
    <property type="match status" value="1"/>
</dbReference>
<evidence type="ECO:0000256" key="1">
    <source>
        <dbReference type="ARBA" id="ARBA00023015"/>
    </source>
</evidence>
<protein>
    <submittedName>
        <fullName evidence="7">Response regulator</fullName>
    </submittedName>
</protein>
<dbReference type="InterPro" id="IPR011006">
    <property type="entry name" value="CheY-like_superfamily"/>
</dbReference>
<evidence type="ECO:0000259" key="5">
    <source>
        <dbReference type="PROSITE" id="PS01124"/>
    </source>
</evidence>
<reference evidence="7 8" key="1">
    <citation type="submission" date="2022-12" db="EMBL/GenBank/DDBJ databases">
        <title>Draft genome sequence of Paenibacillus sp. dW9.</title>
        <authorList>
            <person name="Choi E.-W."/>
            <person name="Kim D.-U."/>
        </authorList>
    </citation>
    <scope>NUCLEOTIDE SEQUENCE [LARGE SCALE GENOMIC DNA]</scope>
    <source>
        <strain evidence="8">dW9</strain>
    </source>
</reference>
<dbReference type="PROSITE" id="PS00041">
    <property type="entry name" value="HTH_ARAC_FAMILY_1"/>
    <property type="match status" value="1"/>
</dbReference>